<feature type="transmembrane region" description="Helical" evidence="2">
    <location>
        <begin position="69"/>
        <end position="92"/>
    </location>
</feature>
<dbReference type="RefSeq" id="WP_067990331.1">
    <property type="nucleotide sequence ID" value="NZ_CP015596.1"/>
</dbReference>
<evidence type="ECO:0000256" key="1">
    <source>
        <dbReference type="SAM" id="MobiDB-lite"/>
    </source>
</evidence>
<organism evidence="3 4">
    <name type="scientific">Mycobacterium adipatum</name>
    <dbReference type="NCBI Taxonomy" id="1682113"/>
    <lineage>
        <taxon>Bacteria</taxon>
        <taxon>Bacillati</taxon>
        <taxon>Actinomycetota</taxon>
        <taxon>Actinomycetes</taxon>
        <taxon>Mycobacteriales</taxon>
        <taxon>Mycobacteriaceae</taxon>
        <taxon>Mycobacterium</taxon>
    </lineage>
</organism>
<dbReference type="STRING" id="1682113.A7U43_01455"/>
<reference evidence="3 4" key="1">
    <citation type="submission" date="2016-05" db="EMBL/GenBank/DDBJ databases">
        <title>Complete genome sequence of a phthalic acid esters degrading Mycobacterium sp. YC-RL4.</title>
        <authorList>
            <person name="Ren L."/>
            <person name="Fan S."/>
            <person name="Ruth N."/>
            <person name="Jia Y."/>
            <person name="Wang J."/>
            <person name="Qiao C."/>
        </authorList>
    </citation>
    <scope>NUCLEOTIDE SEQUENCE [LARGE SCALE GENOMIC DNA]</scope>
    <source>
        <strain evidence="3 4">YC-RL4</strain>
    </source>
</reference>
<evidence type="ECO:0000256" key="2">
    <source>
        <dbReference type="SAM" id="Phobius"/>
    </source>
</evidence>
<accession>A0A172UGA8</accession>
<protein>
    <submittedName>
        <fullName evidence="3">Uncharacterized protein</fullName>
    </submittedName>
</protein>
<keyword evidence="4" id="KW-1185">Reference proteome</keyword>
<dbReference type="EMBL" id="CP015596">
    <property type="protein sequence ID" value="ANE78179.1"/>
    <property type="molecule type" value="Genomic_DNA"/>
</dbReference>
<feature type="region of interest" description="Disordered" evidence="1">
    <location>
        <begin position="1"/>
        <end position="42"/>
    </location>
</feature>
<feature type="compositionally biased region" description="Acidic residues" evidence="1">
    <location>
        <begin position="22"/>
        <end position="34"/>
    </location>
</feature>
<dbReference type="Proteomes" id="UP000077143">
    <property type="component" value="Chromosome"/>
</dbReference>
<name>A0A172UGA8_9MYCO</name>
<sequence length="95" mass="10526">MGQSYPDDYFSDDVDQDHVGQDDVDQDHVDEDDEITPRPSNRGAVGIFLLGWLFLPTAGVLLSDLQSPWFEVAGLVTLLFIAVFVAAVVRVVKNF</sequence>
<evidence type="ECO:0000313" key="4">
    <source>
        <dbReference type="Proteomes" id="UP000077143"/>
    </source>
</evidence>
<feature type="transmembrane region" description="Helical" evidence="2">
    <location>
        <begin position="44"/>
        <end position="63"/>
    </location>
</feature>
<dbReference type="OrthoDB" id="4753799at2"/>
<keyword evidence="2" id="KW-0472">Membrane</keyword>
<gene>
    <name evidence="3" type="ORF">A7U43_01455</name>
</gene>
<dbReference type="KEGG" id="madi:A7U43_01455"/>
<dbReference type="AlphaFoldDB" id="A0A172UGA8"/>
<keyword evidence="2" id="KW-0812">Transmembrane</keyword>
<proteinExistence type="predicted"/>
<keyword evidence="2" id="KW-1133">Transmembrane helix</keyword>
<evidence type="ECO:0000313" key="3">
    <source>
        <dbReference type="EMBL" id="ANE78179.1"/>
    </source>
</evidence>